<comment type="caution">
    <text evidence="1">The sequence shown here is derived from an EMBL/GenBank/DDBJ whole genome shotgun (WGS) entry which is preliminary data.</text>
</comment>
<reference evidence="1" key="1">
    <citation type="submission" date="2022-02" db="EMBL/GenBank/DDBJ databases">
        <title>Plant Genome Project.</title>
        <authorList>
            <person name="Zhang R.-G."/>
        </authorList>
    </citation>
    <scope>NUCLEOTIDE SEQUENCE</scope>
    <source>
        <strain evidence="1">AT1</strain>
    </source>
</reference>
<evidence type="ECO:0000313" key="1">
    <source>
        <dbReference type="EMBL" id="KAI8555436.1"/>
    </source>
</evidence>
<organism evidence="1 2">
    <name type="scientific">Rhododendron molle</name>
    <name type="common">Chinese azalea</name>
    <name type="synonym">Azalea mollis</name>
    <dbReference type="NCBI Taxonomy" id="49168"/>
    <lineage>
        <taxon>Eukaryota</taxon>
        <taxon>Viridiplantae</taxon>
        <taxon>Streptophyta</taxon>
        <taxon>Embryophyta</taxon>
        <taxon>Tracheophyta</taxon>
        <taxon>Spermatophyta</taxon>
        <taxon>Magnoliopsida</taxon>
        <taxon>eudicotyledons</taxon>
        <taxon>Gunneridae</taxon>
        <taxon>Pentapetalae</taxon>
        <taxon>asterids</taxon>
        <taxon>Ericales</taxon>
        <taxon>Ericaceae</taxon>
        <taxon>Ericoideae</taxon>
        <taxon>Rhodoreae</taxon>
        <taxon>Rhododendron</taxon>
    </lineage>
</organism>
<gene>
    <name evidence="1" type="ORF">RHMOL_Rhmol05G0174300</name>
</gene>
<evidence type="ECO:0000313" key="2">
    <source>
        <dbReference type="Proteomes" id="UP001062846"/>
    </source>
</evidence>
<protein>
    <submittedName>
        <fullName evidence="1">Uncharacterized protein</fullName>
    </submittedName>
</protein>
<name>A0ACC0NR19_RHOML</name>
<sequence length="106" mass="11990">MIVDTVSYRPVCFVSTHIRYSLPPFPSRPTFRLISDDSGVPSESRPRSCYRDFCPGFCRSRLEAVTRASLQIATERAREREACRVVADRNPCKADTCVCTSLVCHD</sequence>
<keyword evidence="2" id="KW-1185">Reference proteome</keyword>
<dbReference type="Proteomes" id="UP001062846">
    <property type="component" value="Chromosome 5"/>
</dbReference>
<accession>A0ACC0NR19</accession>
<dbReference type="EMBL" id="CM046392">
    <property type="protein sequence ID" value="KAI8555436.1"/>
    <property type="molecule type" value="Genomic_DNA"/>
</dbReference>
<proteinExistence type="predicted"/>